<dbReference type="InterPro" id="IPR052342">
    <property type="entry name" value="MCH/BMMD"/>
</dbReference>
<organism evidence="1 2">
    <name type="scientific">Nocardia rhizosphaerihabitans</name>
    <dbReference type="NCBI Taxonomy" id="1691570"/>
    <lineage>
        <taxon>Bacteria</taxon>
        <taxon>Bacillati</taxon>
        <taxon>Actinomycetota</taxon>
        <taxon>Actinomycetes</taxon>
        <taxon>Mycobacteriales</taxon>
        <taxon>Nocardiaceae</taxon>
        <taxon>Nocardia</taxon>
    </lineage>
</organism>
<dbReference type="PANTHER" id="PTHR43664">
    <property type="entry name" value="MONOAMINE OXIDASE-RELATED"/>
    <property type="match status" value="1"/>
</dbReference>
<dbReference type="Gene3D" id="3.10.129.10">
    <property type="entry name" value="Hotdog Thioesterase"/>
    <property type="match status" value="1"/>
</dbReference>
<dbReference type="InterPro" id="IPR048274">
    <property type="entry name" value="MC_hydratase"/>
</dbReference>
<keyword evidence="2" id="KW-1185">Reference proteome</keyword>
<accession>A0ABQ2KCN5</accession>
<dbReference type="CDD" id="cd03451">
    <property type="entry name" value="FkbR2"/>
    <property type="match status" value="1"/>
</dbReference>
<sequence length="164" mass="17679">MPELTFAEIGSARKGRLFDEFALGQLFVHHWGRTVLASDSMLFTSLTLNYNPLYVNSESARELGHSTSPVNPYLTFLTVLGLSVEDLSEGTTEGAFLGVDDLEFFEPVYPGDTLTGVSEVVALRPSRSRPGGGIVTWRSKGFNQSGATVLAFTRTNLVGGTPSS</sequence>
<gene>
    <name evidence="1" type="ORF">GCM10011610_26520</name>
</gene>
<evidence type="ECO:0000313" key="2">
    <source>
        <dbReference type="Proteomes" id="UP000658127"/>
    </source>
</evidence>
<proteinExistence type="predicted"/>
<dbReference type="InterPro" id="IPR029069">
    <property type="entry name" value="HotDog_dom_sf"/>
</dbReference>
<dbReference type="SUPFAM" id="SSF54637">
    <property type="entry name" value="Thioesterase/thiol ester dehydrase-isomerase"/>
    <property type="match status" value="1"/>
</dbReference>
<evidence type="ECO:0000313" key="1">
    <source>
        <dbReference type="EMBL" id="GGN78689.1"/>
    </source>
</evidence>
<reference evidence="2" key="1">
    <citation type="journal article" date="2019" name="Int. J. Syst. Evol. Microbiol.">
        <title>The Global Catalogue of Microorganisms (GCM) 10K type strain sequencing project: providing services to taxonomists for standard genome sequencing and annotation.</title>
        <authorList>
            <consortium name="The Broad Institute Genomics Platform"/>
            <consortium name="The Broad Institute Genome Sequencing Center for Infectious Disease"/>
            <person name="Wu L."/>
            <person name="Ma J."/>
        </authorList>
    </citation>
    <scope>NUCLEOTIDE SEQUENCE [LARGE SCALE GENOMIC DNA]</scope>
    <source>
        <strain evidence="2">CGMCC 4.7329</strain>
    </source>
</reference>
<dbReference type="Proteomes" id="UP000658127">
    <property type="component" value="Unassembled WGS sequence"/>
</dbReference>
<comment type="caution">
    <text evidence="1">The sequence shown here is derived from an EMBL/GenBank/DDBJ whole genome shotgun (WGS) entry which is preliminary data.</text>
</comment>
<dbReference type="RefSeq" id="WP_189027729.1">
    <property type="nucleotide sequence ID" value="NZ_BMNE01000003.1"/>
</dbReference>
<dbReference type="EMBL" id="BMNE01000003">
    <property type="protein sequence ID" value="GGN78689.1"/>
    <property type="molecule type" value="Genomic_DNA"/>
</dbReference>
<protein>
    <submittedName>
        <fullName evidence="1">MaoC family dehydratase</fullName>
    </submittedName>
</protein>
<dbReference type="Pfam" id="PF19315">
    <property type="entry name" value="MC_hydratase"/>
    <property type="match status" value="1"/>
</dbReference>
<dbReference type="PANTHER" id="PTHR43664:SF1">
    <property type="entry name" value="BETA-METHYLMALYL-COA DEHYDRATASE"/>
    <property type="match status" value="1"/>
</dbReference>
<name>A0ABQ2KCN5_9NOCA</name>